<organism evidence="1 2">
    <name type="scientific">Pangasius djambal</name>
    <dbReference type="NCBI Taxonomy" id="1691987"/>
    <lineage>
        <taxon>Eukaryota</taxon>
        <taxon>Metazoa</taxon>
        <taxon>Chordata</taxon>
        <taxon>Craniata</taxon>
        <taxon>Vertebrata</taxon>
        <taxon>Euteleostomi</taxon>
        <taxon>Actinopterygii</taxon>
        <taxon>Neopterygii</taxon>
        <taxon>Teleostei</taxon>
        <taxon>Ostariophysi</taxon>
        <taxon>Siluriformes</taxon>
        <taxon>Pangasiidae</taxon>
        <taxon>Pangasius</taxon>
    </lineage>
</organism>
<comment type="caution">
    <text evidence="1">The sequence shown here is derived from an EMBL/GenBank/DDBJ whole genome shotgun (WGS) entry which is preliminary data.</text>
</comment>
<dbReference type="Proteomes" id="UP000830395">
    <property type="component" value="Chromosome 14"/>
</dbReference>
<proteinExistence type="predicted"/>
<dbReference type="EMBL" id="CM040988">
    <property type="protein sequence ID" value="MCJ8740410.1"/>
    <property type="molecule type" value="Genomic_DNA"/>
</dbReference>
<accession>A0ACC5YX04</accession>
<evidence type="ECO:0000313" key="1">
    <source>
        <dbReference type="EMBL" id="MCJ8740410.1"/>
    </source>
</evidence>
<gene>
    <name evidence="1" type="ORF">PDJAM_G00058740</name>
</gene>
<keyword evidence="2" id="KW-1185">Reference proteome</keyword>
<protein>
    <submittedName>
        <fullName evidence="1">Uncharacterized protein</fullName>
    </submittedName>
</protein>
<reference evidence="1" key="1">
    <citation type="submission" date="2020-02" db="EMBL/GenBank/DDBJ databases">
        <title>Genome sequencing of the panga catfish, Pangasius djambal.</title>
        <authorList>
            <person name="Wen M."/>
            <person name="Zahm M."/>
            <person name="Roques C."/>
            <person name="Cabau C."/>
            <person name="Klopp C."/>
            <person name="Donnadieu C."/>
            <person name="Jouanno E."/>
            <person name="Avarre J.-C."/>
            <person name="Campet M."/>
            <person name="Ha T."/>
            <person name="Dugue R."/>
            <person name="Lampietro C."/>
            <person name="Louis A."/>
            <person name="Herpin A."/>
            <person name="Echchiki A."/>
            <person name="Berthelot C."/>
            <person name="Parey E."/>
            <person name="Roest-Crollius H."/>
            <person name="Braasch I."/>
            <person name="Postlethwait J.H."/>
            <person name="Bobe J."/>
            <person name="Montfort J."/>
            <person name="Bouchez O."/>
            <person name="Begum T."/>
            <person name="Schartl M."/>
            <person name="Gustiano R."/>
            <person name="Guiguen Y."/>
        </authorList>
    </citation>
    <scope>NUCLEOTIDE SEQUENCE</scope>
    <source>
        <strain evidence="1">Pdj_M5554</strain>
    </source>
</reference>
<sequence length="165" mass="19038">MRILYAEPLHAKVEHLPSERSDDDRSSEVETAIKATPTVQDSRLFMDSDSDDFEESHPHSQEVPSPIPKLNTKNLKMLEKKNPDSCKREKVLKGGKAGRAYTEELVDLHRRLMALRERNILQQIVNLIEKTGHFNVTKTTFDFDLFSLDESTVRKLQSYLQAKRT</sequence>
<name>A0ACC5YX04_9TELE</name>
<evidence type="ECO:0000313" key="2">
    <source>
        <dbReference type="Proteomes" id="UP000830395"/>
    </source>
</evidence>